<evidence type="ECO:0000256" key="2">
    <source>
        <dbReference type="ARBA" id="ARBA00022741"/>
    </source>
</evidence>
<comment type="similarity">
    <text evidence="1">Belongs to the universal stress protein A family.</text>
</comment>
<dbReference type="AlphaFoldDB" id="A0A8J3KCR2"/>
<dbReference type="Proteomes" id="UP000619293">
    <property type="component" value="Unassembled WGS sequence"/>
</dbReference>
<evidence type="ECO:0000256" key="1">
    <source>
        <dbReference type="ARBA" id="ARBA00008791"/>
    </source>
</evidence>
<gene>
    <name evidence="6" type="ORF">Cch02nite_78270</name>
</gene>
<dbReference type="SUPFAM" id="SSF52402">
    <property type="entry name" value="Adenine nucleotide alpha hydrolases-like"/>
    <property type="match status" value="2"/>
</dbReference>
<dbReference type="InterPro" id="IPR014729">
    <property type="entry name" value="Rossmann-like_a/b/a_fold"/>
</dbReference>
<dbReference type="RefSeq" id="WP_191838883.1">
    <property type="nucleotide sequence ID" value="NZ_BAAALB010000008.1"/>
</dbReference>
<accession>A0A8J3KCR2</accession>
<evidence type="ECO:0000313" key="6">
    <source>
        <dbReference type="EMBL" id="GIF94383.1"/>
    </source>
</evidence>
<dbReference type="GO" id="GO:0005524">
    <property type="term" value="F:ATP binding"/>
    <property type="evidence" value="ECO:0007669"/>
    <property type="project" value="UniProtKB-KW"/>
</dbReference>
<feature type="domain" description="UspA" evidence="5">
    <location>
        <begin position="3"/>
        <end position="144"/>
    </location>
</feature>
<keyword evidence="3" id="KW-0067">ATP-binding</keyword>
<name>A0A8J3KCR2_9ACTN</name>
<dbReference type="Gene3D" id="3.40.50.620">
    <property type="entry name" value="HUPs"/>
    <property type="match status" value="2"/>
</dbReference>
<reference evidence="6 7" key="1">
    <citation type="submission" date="2021-01" db="EMBL/GenBank/DDBJ databases">
        <title>Whole genome shotgun sequence of Catellatospora chokoriensis NBRC 107358.</title>
        <authorList>
            <person name="Komaki H."/>
            <person name="Tamura T."/>
        </authorList>
    </citation>
    <scope>NUCLEOTIDE SEQUENCE [LARGE SCALE GENOMIC DNA]</scope>
    <source>
        <strain evidence="6 7">NBRC 107358</strain>
    </source>
</reference>
<feature type="region of interest" description="Disordered" evidence="4">
    <location>
        <begin position="145"/>
        <end position="165"/>
    </location>
</feature>
<evidence type="ECO:0000313" key="7">
    <source>
        <dbReference type="Proteomes" id="UP000619293"/>
    </source>
</evidence>
<dbReference type="InterPro" id="IPR006016">
    <property type="entry name" value="UspA"/>
</dbReference>
<feature type="domain" description="UspA" evidence="5">
    <location>
        <begin position="168"/>
        <end position="308"/>
    </location>
</feature>
<organism evidence="6 7">
    <name type="scientific">Catellatospora chokoriensis</name>
    <dbReference type="NCBI Taxonomy" id="310353"/>
    <lineage>
        <taxon>Bacteria</taxon>
        <taxon>Bacillati</taxon>
        <taxon>Actinomycetota</taxon>
        <taxon>Actinomycetes</taxon>
        <taxon>Micromonosporales</taxon>
        <taxon>Micromonosporaceae</taxon>
        <taxon>Catellatospora</taxon>
    </lineage>
</organism>
<evidence type="ECO:0000256" key="3">
    <source>
        <dbReference type="ARBA" id="ARBA00022840"/>
    </source>
</evidence>
<evidence type="ECO:0000256" key="4">
    <source>
        <dbReference type="SAM" id="MobiDB-lite"/>
    </source>
</evidence>
<dbReference type="PANTHER" id="PTHR46268:SF27">
    <property type="entry name" value="UNIVERSAL STRESS PROTEIN RV2623"/>
    <property type="match status" value="1"/>
</dbReference>
<dbReference type="Pfam" id="PF00582">
    <property type="entry name" value="Usp"/>
    <property type="match status" value="2"/>
</dbReference>
<keyword evidence="2" id="KW-0547">Nucleotide-binding</keyword>
<dbReference type="PANTHER" id="PTHR46268">
    <property type="entry name" value="STRESS RESPONSE PROTEIN NHAX"/>
    <property type="match status" value="1"/>
</dbReference>
<dbReference type="InterPro" id="IPR006015">
    <property type="entry name" value="Universal_stress_UspA"/>
</dbReference>
<protein>
    <submittedName>
        <fullName evidence="6">Universal stress protein</fullName>
    </submittedName>
</protein>
<dbReference type="PRINTS" id="PR01438">
    <property type="entry name" value="UNVRSLSTRESS"/>
</dbReference>
<proteinExistence type="inferred from homology"/>
<sequence length="312" mass="32682">MTIRPILVGVDGSPSSLAAASYAADLAVRRQAPLYLVCGYLSPLFGFGTAGLAEPYYDETDTRDAIDRSLADAVEKLRKQHPELGEIHARQITGGPAPVLIEQSRTAAVTVVGCRGVGGFAELLLGSVSAQVAAHAHGPVIVVRPAVPDDTTEPGSDEPKPADLRDGPVLVGVDGSVAAQAALTFAAEEAISRDTALVVAHVYWPQPWFQLGADDVDRQAEAERAAEHRAQRLLADATSALITTHPRLKLEARAIRSLNSEHSLVEDSRGATLTVVGCRGRGGFAGLLLGSVSGALVHHAHSPVAVIHPTEH</sequence>
<comment type="caution">
    <text evidence="6">The sequence shown here is derived from an EMBL/GenBank/DDBJ whole genome shotgun (WGS) entry which is preliminary data.</text>
</comment>
<evidence type="ECO:0000259" key="5">
    <source>
        <dbReference type="Pfam" id="PF00582"/>
    </source>
</evidence>
<dbReference type="EMBL" id="BONG01000094">
    <property type="protein sequence ID" value="GIF94383.1"/>
    <property type="molecule type" value="Genomic_DNA"/>
</dbReference>
<keyword evidence="7" id="KW-1185">Reference proteome</keyword>